<evidence type="ECO:0000259" key="5">
    <source>
        <dbReference type="SMART" id="SM00226"/>
    </source>
</evidence>
<reference evidence="6" key="1">
    <citation type="submission" date="2018-05" db="EMBL/GenBank/DDBJ databases">
        <authorList>
            <person name="Lanie J.A."/>
            <person name="Ng W.-L."/>
            <person name="Kazmierczak K.M."/>
            <person name="Andrzejewski T.M."/>
            <person name="Davidsen T.M."/>
            <person name="Wayne K.J."/>
            <person name="Tettelin H."/>
            <person name="Glass J.I."/>
            <person name="Rusch D."/>
            <person name="Podicherti R."/>
            <person name="Tsui H.-C.T."/>
            <person name="Winkler M.E."/>
        </authorList>
    </citation>
    <scope>NUCLEOTIDE SEQUENCE</scope>
</reference>
<organism evidence="6">
    <name type="scientific">marine metagenome</name>
    <dbReference type="NCBI Taxonomy" id="408172"/>
    <lineage>
        <taxon>unclassified sequences</taxon>
        <taxon>metagenomes</taxon>
        <taxon>ecological metagenomes</taxon>
    </lineage>
</organism>
<dbReference type="InterPro" id="IPR050438">
    <property type="entry name" value="LMW_PTPase"/>
</dbReference>
<evidence type="ECO:0000256" key="3">
    <source>
        <dbReference type="ARBA" id="ARBA00022801"/>
    </source>
</evidence>
<comment type="similarity">
    <text evidence="1">Belongs to the low molecular weight phosphotyrosine protein phosphatase family.</text>
</comment>
<dbReference type="GO" id="GO:0004725">
    <property type="term" value="F:protein tyrosine phosphatase activity"/>
    <property type="evidence" value="ECO:0007669"/>
    <property type="project" value="UniProtKB-EC"/>
</dbReference>
<dbReference type="AlphaFoldDB" id="A0A381UY72"/>
<dbReference type="PANTHER" id="PTHR11717:SF7">
    <property type="entry name" value="LOW MOLECULAR WEIGHT PHOSPHOTYROSINE PROTEIN PHOSPHATASE"/>
    <property type="match status" value="1"/>
</dbReference>
<name>A0A381UY72_9ZZZZ</name>
<evidence type="ECO:0000256" key="1">
    <source>
        <dbReference type="ARBA" id="ARBA00011063"/>
    </source>
</evidence>
<proteinExistence type="inferred from homology"/>
<dbReference type="PANTHER" id="PTHR11717">
    <property type="entry name" value="LOW MOLECULAR WEIGHT PROTEIN TYROSINE PHOSPHATASE"/>
    <property type="match status" value="1"/>
</dbReference>
<dbReference type="InterPro" id="IPR036196">
    <property type="entry name" value="Ptyr_pPase_sf"/>
</dbReference>
<evidence type="ECO:0000256" key="4">
    <source>
        <dbReference type="ARBA" id="ARBA00022912"/>
    </source>
</evidence>
<dbReference type="Pfam" id="PF01451">
    <property type="entry name" value="LMWPc"/>
    <property type="match status" value="1"/>
</dbReference>
<gene>
    <name evidence="6" type="ORF">METZ01_LOCUS85181</name>
</gene>
<dbReference type="PRINTS" id="PR00719">
    <property type="entry name" value="LMWPTPASE"/>
</dbReference>
<feature type="domain" description="Phosphotyrosine protein phosphatase I" evidence="5">
    <location>
        <begin position="3"/>
        <end position="150"/>
    </location>
</feature>
<evidence type="ECO:0000313" key="6">
    <source>
        <dbReference type="EMBL" id="SVA32327.1"/>
    </source>
</evidence>
<dbReference type="EMBL" id="UINC01007260">
    <property type="protein sequence ID" value="SVA32327.1"/>
    <property type="molecule type" value="Genomic_DNA"/>
</dbReference>
<sequence length="157" mass="17897">MKTKILFVCMGNICRSPTAQGAFLSLLDKHECYEKFEIDSAGTHAYHIGSSPDRRAQLTAKHYGVDLSNQKARQVHESDFYYYDYIIAMDIDNLEILKSICPGDSSSEINLLLDFAPEIDLQNVPDPYYEGKFEEVFEMIHKACNSLLGNLLKNTQY</sequence>
<dbReference type="InterPro" id="IPR023485">
    <property type="entry name" value="Ptyr_pPase"/>
</dbReference>
<dbReference type="SMART" id="SM00226">
    <property type="entry name" value="LMWPc"/>
    <property type="match status" value="1"/>
</dbReference>
<dbReference type="CDD" id="cd16343">
    <property type="entry name" value="LMWPTP"/>
    <property type="match status" value="1"/>
</dbReference>
<evidence type="ECO:0000256" key="2">
    <source>
        <dbReference type="ARBA" id="ARBA00013064"/>
    </source>
</evidence>
<accession>A0A381UY72</accession>
<keyword evidence="4" id="KW-0904">Protein phosphatase</keyword>
<dbReference type="SUPFAM" id="SSF52788">
    <property type="entry name" value="Phosphotyrosine protein phosphatases I"/>
    <property type="match status" value="1"/>
</dbReference>
<dbReference type="EC" id="3.1.3.48" evidence="2"/>
<dbReference type="Gene3D" id="3.40.50.2300">
    <property type="match status" value="1"/>
</dbReference>
<dbReference type="InterPro" id="IPR017867">
    <property type="entry name" value="Tyr_phospatase_low_mol_wt"/>
</dbReference>
<keyword evidence="3" id="KW-0378">Hydrolase</keyword>
<protein>
    <recommendedName>
        <fullName evidence="2">protein-tyrosine-phosphatase</fullName>
        <ecNumber evidence="2">3.1.3.48</ecNumber>
    </recommendedName>
</protein>